<sequence length="395" mass="42523">MAKPHPDTPAAPCPGRRTGLRRAALAFFLAACVFLCGHPAGAQPGAADASPEAELETEIARHKETASARRKAMEQLTAEERRLGAGLAGLEAKVGALSGQLAEKERLVREVMVEEARLSAEHAALTRQLAAARSHMSELLAALWPVHLHNIESKAAGLSSWEEADRRFTWLAELYGAAGQSYAAYREQSARLAANMAAQETARTRLAAARAEAEKSKDALLAEQLEFSKQLRNVRRRIVSEEEQLKEILRTIVDLDARMSAAKAAPVPVVRGTMAWPVPGTPISTFDPGADPPRRGMGFSCAKDAPVRAVSAGKVVFTDLLRGMGKVVIVSHGDGHFTVYAYLADITVSMGQDVTGADHVGHAGFYPPAGGPGLYFELRFHEKAINPVEWLAVRD</sequence>
<dbReference type="CDD" id="cd12797">
    <property type="entry name" value="M23_peptidase"/>
    <property type="match status" value="1"/>
</dbReference>
<dbReference type="PANTHER" id="PTHR21666:SF289">
    <property type="entry name" value="L-ALA--D-GLU ENDOPEPTIDASE"/>
    <property type="match status" value="1"/>
</dbReference>
<dbReference type="RefSeq" id="WP_163303809.1">
    <property type="nucleotide sequence ID" value="NZ_JAAGRQ010000135.1"/>
</dbReference>
<feature type="signal peptide" evidence="3">
    <location>
        <begin position="1"/>
        <end position="42"/>
    </location>
</feature>
<feature type="domain" description="M23ase beta-sheet core" evidence="4">
    <location>
        <begin position="294"/>
        <end position="387"/>
    </location>
</feature>
<evidence type="ECO:0000259" key="4">
    <source>
        <dbReference type="Pfam" id="PF01551"/>
    </source>
</evidence>
<name>A0A7K3NRA9_9BACT</name>
<dbReference type="GO" id="GO:0004222">
    <property type="term" value="F:metalloendopeptidase activity"/>
    <property type="evidence" value="ECO:0007669"/>
    <property type="project" value="TreeGrafter"/>
</dbReference>
<comment type="caution">
    <text evidence="5">The sequence shown here is derived from an EMBL/GenBank/DDBJ whole genome shotgun (WGS) entry which is preliminary data.</text>
</comment>
<evidence type="ECO:0000313" key="6">
    <source>
        <dbReference type="Proteomes" id="UP000469724"/>
    </source>
</evidence>
<dbReference type="InterPro" id="IPR011055">
    <property type="entry name" value="Dup_hybrid_motif"/>
</dbReference>
<dbReference type="SUPFAM" id="SSF51261">
    <property type="entry name" value="Duplicated hybrid motif"/>
    <property type="match status" value="1"/>
</dbReference>
<accession>A0A7K3NRA9</accession>
<dbReference type="EMBL" id="JAAGRQ010000135">
    <property type="protein sequence ID" value="NDY58740.1"/>
    <property type="molecule type" value="Genomic_DNA"/>
</dbReference>
<dbReference type="PANTHER" id="PTHR21666">
    <property type="entry name" value="PEPTIDASE-RELATED"/>
    <property type="match status" value="1"/>
</dbReference>
<gene>
    <name evidence="5" type="ORF">G3N56_18550</name>
</gene>
<dbReference type="AlphaFoldDB" id="A0A7K3NRA9"/>
<dbReference type="Gene3D" id="2.70.70.10">
    <property type="entry name" value="Glucose Permease (Domain IIA)"/>
    <property type="match status" value="1"/>
</dbReference>
<organism evidence="5 6">
    <name type="scientific">Desulfolutivibrio sulfodismutans</name>
    <dbReference type="NCBI Taxonomy" id="63561"/>
    <lineage>
        <taxon>Bacteria</taxon>
        <taxon>Pseudomonadati</taxon>
        <taxon>Thermodesulfobacteriota</taxon>
        <taxon>Desulfovibrionia</taxon>
        <taxon>Desulfovibrionales</taxon>
        <taxon>Desulfovibrionaceae</taxon>
        <taxon>Desulfolutivibrio</taxon>
    </lineage>
</organism>
<evidence type="ECO:0000256" key="1">
    <source>
        <dbReference type="ARBA" id="ARBA00022729"/>
    </source>
</evidence>
<evidence type="ECO:0000256" key="3">
    <source>
        <dbReference type="SAM" id="SignalP"/>
    </source>
</evidence>
<keyword evidence="2" id="KW-0175">Coiled coil</keyword>
<protein>
    <submittedName>
        <fullName evidence="5">Peptidoglycan DD-metalloendopeptidase family protein</fullName>
    </submittedName>
</protein>
<evidence type="ECO:0000313" key="5">
    <source>
        <dbReference type="EMBL" id="NDY58740.1"/>
    </source>
</evidence>
<reference evidence="5 6" key="1">
    <citation type="submission" date="2020-02" db="EMBL/GenBank/DDBJ databases">
        <title>Comparative genomics of sulfur disproportionating microorganisms.</title>
        <authorList>
            <person name="Ward L.M."/>
            <person name="Bertran E."/>
            <person name="Johnston D.T."/>
        </authorList>
    </citation>
    <scope>NUCLEOTIDE SEQUENCE [LARGE SCALE GENOMIC DNA]</scope>
    <source>
        <strain evidence="5 6">DSM 3696</strain>
    </source>
</reference>
<keyword evidence="6" id="KW-1185">Reference proteome</keyword>
<feature type="chain" id="PRO_5029661555" evidence="3">
    <location>
        <begin position="43"/>
        <end position="395"/>
    </location>
</feature>
<dbReference type="InterPro" id="IPR016047">
    <property type="entry name" value="M23ase_b-sheet_dom"/>
</dbReference>
<proteinExistence type="predicted"/>
<evidence type="ECO:0000256" key="2">
    <source>
        <dbReference type="SAM" id="Coils"/>
    </source>
</evidence>
<feature type="coiled-coil region" evidence="2">
    <location>
        <begin position="231"/>
        <end position="258"/>
    </location>
</feature>
<dbReference type="Pfam" id="PF01551">
    <property type="entry name" value="Peptidase_M23"/>
    <property type="match status" value="1"/>
</dbReference>
<keyword evidence="1 3" id="KW-0732">Signal</keyword>
<dbReference type="Proteomes" id="UP000469724">
    <property type="component" value="Unassembled WGS sequence"/>
</dbReference>
<dbReference type="InterPro" id="IPR050570">
    <property type="entry name" value="Cell_wall_metabolism_enzyme"/>
</dbReference>